<evidence type="ECO:0008006" key="4">
    <source>
        <dbReference type="Google" id="ProtNLM"/>
    </source>
</evidence>
<comment type="caution">
    <text evidence="2">The sequence shown here is derived from an EMBL/GenBank/DDBJ whole genome shotgun (WGS) entry which is preliminary data.</text>
</comment>
<dbReference type="GO" id="GO:0009279">
    <property type="term" value="C:cell outer membrane"/>
    <property type="evidence" value="ECO:0007669"/>
    <property type="project" value="InterPro"/>
</dbReference>
<sequence length="277" mass="31272">MKARQSLYLVFLLTILSGCITDSNNNEFQKQSLLGVLYTQTSTEFVANNIQTFASATSQLEQAINNKEWVAAVEQKDNYGDKPPAIILDIDETVLDNSAFQARTILTGLSYPNGWIDWGNEGEAPAVAGVKDFLLEAQSKGVKIFYVTNRVAELEEATRKNMLELGLPLDTDRDVLMMKGESGWGSDKTKRRSLIANDYRIVMIVGDQLNDFLPRAETALEPNERKLLALKYKDMWGTKWFMITNPMYGGWEAAIYDFDYPTDETIATELRIKNLKP</sequence>
<dbReference type="AlphaFoldDB" id="A0A368C6T5"/>
<dbReference type="InterPro" id="IPR023214">
    <property type="entry name" value="HAD_sf"/>
</dbReference>
<dbReference type="InterPro" id="IPR005519">
    <property type="entry name" value="Acid_phosphat_B-like"/>
</dbReference>
<dbReference type="Proteomes" id="UP000252915">
    <property type="component" value="Unassembled WGS sequence"/>
</dbReference>
<dbReference type="SUPFAM" id="SSF56784">
    <property type="entry name" value="HAD-like"/>
    <property type="match status" value="1"/>
</dbReference>
<protein>
    <recommendedName>
        <fullName evidence="4">5'-nucleotidase, lipoprotein e(P4) family</fullName>
    </recommendedName>
</protein>
<dbReference type="PANTHER" id="PTHR31284:SF10">
    <property type="entry name" value="ACID PHOSPHATASE-LIKE PROTEIN"/>
    <property type="match status" value="1"/>
</dbReference>
<gene>
    <name evidence="2" type="ORF">DBW92_02710</name>
</gene>
<dbReference type="PANTHER" id="PTHR31284">
    <property type="entry name" value="ACID PHOSPHATASE-LIKE PROTEIN"/>
    <property type="match status" value="1"/>
</dbReference>
<dbReference type="SFLD" id="SFLDG01125">
    <property type="entry name" value="C1.1:_Acid_Phosphatase_Like"/>
    <property type="match status" value="1"/>
</dbReference>
<dbReference type="InterPro" id="IPR006423">
    <property type="entry name" value="Lipo_e_P4"/>
</dbReference>
<proteinExistence type="predicted"/>
<dbReference type="PIRSF" id="PIRSF019271">
    <property type="entry name" value="Acid_Ptase_C"/>
    <property type="match status" value="1"/>
</dbReference>
<dbReference type="PROSITE" id="PS51257">
    <property type="entry name" value="PROKAR_LIPOPROTEIN"/>
    <property type="match status" value="1"/>
</dbReference>
<reference evidence="2 3" key="1">
    <citation type="journal article" date="2018" name="Microbiome">
        <title>Fine metagenomic profile of the Mediterranean stratified and mixed water columns revealed by assembly and recruitment.</title>
        <authorList>
            <person name="Haro-Moreno J.M."/>
            <person name="Lopez-Perez M."/>
            <person name="De La Torre J.R."/>
            <person name="Picazo A."/>
            <person name="Camacho A."/>
            <person name="Rodriguez-Valera F."/>
        </authorList>
    </citation>
    <scope>NUCLEOTIDE SEQUENCE [LARGE SCALE GENOMIC DNA]</scope>
    <source>
        <strain evidence="2">MED-G78</strain>
    </source>
</reference>
<dbReference type="Gene3D" id="3.40.50.1000">
    <property type="entry name" value="HAD superfamily/HAD-like"/>
    <property type="match status" value="1"/>
</dbReference>
<dbReference type="Pfam" id="PF03767">
    <property type="entry name" value="Acid_phosphat_B"/>
    <property type="match status" value="1"/>
</dbReference>
<evidence type="ECO:0000256" key="1">
    <source>
        <dbReference type="ARBA" id="ARBA00022729"/>
    </source>
</evidence>
<evidence type="ECO:0000313" key="2">
    <source>
        <dbReference type="EMBL" id="RCL44666.1"/>
    </source>
</evidence>
<dbReference type="EMBL" id="QOPI01000011">
    <property type="protein sequence ID" value="RCL44666.1"/>
    <property type="molecule type" value="Genomic_DNA"/>
</dbReference>
<name>A0A368C6T5_9GAMM</name>
<dbReference type="SFLD" id="SFLDS00003">
    <property type="entry name" value="Haloacid_Dehalogenase"/>
    <property type="match status" value="1"/>
</dbReference>
<organism evidence="2 3">
    <name type="scientific">SAR86 cluster bacterium</name>
    <dbReference type="NCBI Taxonomy" id="2030880"/>
    <lineage>
        <taxon>Bacteria</taxon>
        <taxon>Pseudomonadati</taxon>
        <taxon>Pseudomonadota</taxon>
        <taxon>Gammaproteobacteria</taxon>
        <taxon>SAR86 cluster</taxon>
    </lineage>
</organism>
<evidence type="ECO:0000313" key="3">
    <source>
        <dbReference type="Proteomes" id="UP000252915"/>
    </source>
</evidence>
<keyword evidence="1" id="KW-0732">Signal</keyword>
<accession>A0A368C6T5</accession>
<dbReference type="InterPro" id="IPR036412">
    <property type="entry name" value="HAD-like_sf"/>
</dbReference>